<sequence length="332" mass="37393">MSKTSREKEKPLERLKSLFGLGKGGSSSGPGFAVPKIEEFAITPEIVRDIGNESGVSHRTKSIKELVDIVRTKRLQEGAPETLYTQTCDLLHPAHGLDVRHTVLYFYCCLIQGQFERLDISRTHFFNLIQDLRHPEDLALRLDLLKVLTDKGKCLSHFEDQAPRFLLEWMPEVLSASRAFDFLSLLINVIKFNSSFLDKEVVAGFVQNTCILCCRTNSESDVRLGLEVLDSVVGYSLLSSEVLPHLVPTLCRTVVLAKLSEPSWRTMRNLQGTHLGHNVISYLCRILEDRANYRDYTLLKGAVFFVGAALWSHKAVPTLKHTPAAVLPSIYR</sequence>
<comment type="caution">
    <text evidence="1">The sequence shown here is derived from an EMBL/GenBank/DDBJ whole genome shotgun (WGS) entry which is preliminary data.</text>
</comment>
<proteinExistence type="predicted"/>
<accession>A0AC60QXP5</accession>
<feature type="non-terminal residue" evidence="1">
    <location>
        <position position="332"/>
    </location>
</feature>
<name>A0AC60QXP5_IXOPE</name>
<gene>
    <name evidence="1" type="ORF">HPB47_014184</name>
</gene>
<protein>
    <submittedName>
        <fullName evidence="1">Uncharacterized protein</fullName>
    </submittedName>
</protein>
<evidence type="ECO:0000313" key="2">
    <source>
        <dbReference type="Proteomes" id="UP000805193"/>
    </source>
</evidence>
<organism evidence="1 2">
    <name type="scientific">Ixodes persulcatus</name>
    <name type="common">Taiga tick</name>
    <dbReference type="NCBI Taxonomy" id="34615"/>
    <lineage>
        <taxon>Eukaryota</taxon>
        <taxon>Metazoa</taxon>
        <taxon>Ecdysozoa</taxon>
        <taxon>Arthropoda</taxon>
        <taxon>Chelicerata</taxon>
        <taxon>Arachnida</taxon>
        <taxon>Acari</taxon>
        <taxon>Parasitiformes</taxon>
        <taxon>Ixodida</taxon>
        <taxon>Ixodoidea</taxon>
        <taxon>Ixodidae</taxon>
        <taxon>Ixodinae</taxon>
        <taxon>Ixodes</taxon>
    </lineage>
</organism>
<reference evidence="1 2" key="1">
    <citation type="journal article" date="2020" name="Cell">
        <title>Large-Scale Comparative Analyses of Tick Genomes Elucidate Their Genetic Diversity and Vector Capacities.</title>
        <authorList>
            <consortium name="Tick Genome and Microbiome Consortium (TIGMIC)"/>
            <person name="Jia N."/>
            <person name="Wang J."/>
            <person name="Shi W."/>
            <person name="Du L."/>
            <person name="Sun Y."/>
            <person name="Zhan W."/>
            <person name="Jiang J.F."/>
            <person name="Wang Q."/>
            <person name="Zhang B."/>
            <person name="Ji P."/>
            <person name="Bell-Sakyi L."/>
            <person name="Cui X.M."/>
            <person name="Yuan T.T."/>
            <person name="Jiang B.G."/>
            <person name="Yang W.F."/>
            <person name="Lam T.T."/>
            <person name="Chang Q.C."/>
            <person name="Ding S.J."/>
            <person name="Wang X.J."/>
            <person name="Zhu J.G."/>
            <person name="Ruan X.D."/>
            <person name="Zhao L."/>
            <person name="Wei J.T."/>
            <person name="Ye R.Z."/>
            <person name="Que T.C."/>
            <person name="Du C.H."/>
            <person name="Zhou Y.H."/>
            <person name="Cheng J.X."/>
            <person name="Dai P.F."/>
            <person name="Guo W.B."/>
            <person name="Han X.H."/>
            <person name="Huang E.J."/>
            <person name="Li L.F."/>
            <person name="Wei W."/>
            <person name="Gao Y.C."/>
            <person name="Liu J.Z."/>
            <person name="Shao H.Z."/>
            <person name="Wang X."/>
            <person name="Wang C.C."/>
            <person name="Yang T.C."/>
            <person name="Huo Q.B."/>
            <person name="Li W."/>
            <person name="Chen H.Y."/>
            <person name="Chen S.E."/>
            <person name="Zhou L.G."/>
            <person name="Ni X.B."/>
            <person name="Tian J.H."/>
            <person name="Sheng Y."/>
            <person name="Liu T."/>
            <person name="Pan Y.S."/>
            <person name="Xia L.Y."/>
            <person name="Li J."/>
            <person name="Zhao F."/>
            <person name="Cao W.C."/>
        </authorList>
    </citation>
    <scope>NUCLEOTIDE SEQUENCE [LARGE SCALE GENOMIC DNA]</scope>
    <source>
        <strain evidence="1">Iper-2018</strain>
    </source>
</reference>
<keyword evidence="2" id="KW-1185">Reference proteome</keyword>
<dbReference type="Proteomes" id="UP000805193">
    <property type="component" value="Unassembled WGS sequence"/>
</dbReference>
<evidence type="ECO:0000313" key="1">
    <source>
        <dbReference type="EMBL" id="KAG0444091.1"/>
    </source>
</evidence>
<dbReference type="EMBL" id="JABSTQ010002487">
    <property type="protein sequence ID" value="KAG0444091.1"/>
    <property type="molecule type" value="Genomic_DNA"/>
</dbReference>